<evidence type="ECO:0000259" key="1">
    <source>
        <dbReference type="PROSITE" id="PS51186"/>
    </source>
</evidence>
<organism evidence="2 3">
    <name type="scientific">Blastopirellula marina</name>
    <dbReference type="NCBI Taxonomy" id="124"/>
    <lineage>
        <taxon>Bacteria</taxon>
        <taxon>Pseudomonadati</taxon>
        <taxon>Planctomycetota</taxon>
        <taxon>Planctomycetia</taxon>
        <taxon>Pirellulales</taxon>
        <taxon>Pirellulaceae</taxon>
        <taxon>Blastopirellula</taxon>
    </lineage>
</organism>
<dbReference type="PANTHER" id="PTHR43792:SF9">
    <property type="entry name" value="RIBOSOMAL-PROTEIN-ALANINE ACETYLTRANSFERASE"/>
    <property type="match status" value="1"/>
</dbReference>
<feature type="domain" description="N-acetyltransferase" evidence="1">
    <location>
        <begin position="1"/>
        <end position="153"/>
    </location>
</feature>
<sequence>MLRELPTVIQLIEIGPSGLPDAAIEASELIQSVCQANQSLYQKTGFHPPWIAYLAQRGDDLVGTCAFKSPPREGKVEVAYCTFPEYEGQGIATWMTGQLIAIGHQTSPDTIITANTLPQRNASTSILEKLGFNHVGKGHDDEVGTTWFWELAPGPE</sequence>
<dbReference type="EMBL" id="PUHZ01000025">
    <property type="protein sequence ID" value="PQO42320.1"/>
    <property type="molecule type" value="Genomic_DNA"/>
</dbReference>
<dbReference type="Gene3D" id="3.40.630.30">
    <property type="match status" value="1"/>
</dbReference>
<dbReference type="GO" id="GO:0008999">
    <property type="term" value="F:protein-N-terminal-alanine acetyltransferase activity"/>
    <property type="evidence" value="ECO:0007669"/>
    <property type="project" value="TreeGrafter"/>
</dbReference>
<dbReference type="InterPro" id="IPR016181">
    <property type="entry name" value="Acyl_CoA_acyltransferase"/>
</dbReference>
<keyword evidence="2" id="KW-0808">Transferase</keyword>
<dbReference type="GO" id="GO:0005737">
    <property type="term" value="C:cytoplasm"/>
    <property type="evidence" value="ECO:0007669"/>
    <property type="project" value="TreeGrafter"/>
</dbReference>
<dbReference type="InterPro" id="IPR051531">
    <property type="entry name" value="N-acetyltransferase"/>
</dbReference>
<evidence type="ECO:0000313" key="2">
    <source>
        <dbReference type="EMBL" id="PQO42320.1"/>
    </source>
</evidence>
<dbReference type="AlphaFoldDB" id="A0A2S8GDD5"/>
<dbReference type="PROSITE" id="PS51186">
    <property type="entry name" value="GNAT"/>
    <property type="match status" value="1"/>
</dbReference>
<proteinExistence type="predicted"/>
<dbReference type="PANTHER" id="PTHR43792">
    <property type="entry name" value="GNAT FAMILY, PUTATIVE (AFU_ORTHOLOGUE AFUA_3G00765)-RELATED-RELATED"/>
    <property type="match status" value="1"/>
</dbReference>
<reference evidence="2 3" key="1">
    <citation type="submission" date="2018-02" db="EMBL/GenBank/DDBJ databases">
        <title>Comparative genomes isolates from brazilian mangrove.</title>
        <authorList>
            <person name="Araujo J.E."/>
            <person name="Taketani R.G."/>
            <person name="Silva M.C.P."/>
            <person name="Loureco M.V."/>
            <person name="Andreote F.D."/>
        </authorList>
    </citation>
    <scope>NUCLEOTIDE SEQUENCE [LARGE SCALE GENOMIC DNA]</scope>
    <source>
        <strain evidence="2 3">Nap-Phe MGV</strain>
    </source>
</reference>
<dbReference type="InterPro" id="IPR000182">
    <property type="entry name" value="GNAT_dom"/>
</dbReference>
<comment type="caution">
    <text evidence="2">The sequence shown here is derived from an EMBL/GenBank/DDBJ whole genome shotgun (WGS) entry which is preliminary data.</text>
</comment>
<protein>
    <submittedName>
        <fullName evidence="2">N-acetyltransferase</fullName>
    </submittedName>
</protein>
<accession>A0A2S8GDD5</accession>
<gene>
    <name evidence="2" type="ORF">C5Y93_28705</name>
</gene>
<dbReference type="SUPFAM" id="SSF55729">
    <property type="entry name" value="Acyl-CoA N-acyltransferases (Nat)"/>
    <property type="match status" value="1"/>
</dbReference>
<name>A0A2S8GDD5_9BACT</name>
<evidence type="ECO:0000313" key="3">
    <source>
        <dbReference type="Proteomes" id="UP000237819"/>
    </source>
</evidence>
<dbReference type="Pfam" id="PF13302">
    <property type="entry name" value="Acetyltransf_3"/>
    <property type="match status" value="1"/>
</dbReference>
<dbReference type="Proteomes" id="UP000237819">
    <property type="component" value="Unassembled WGS sequence"/>
</dbReference>